<dbReference type="Proteomes" id="UP001158576">
    <property type="component" value="Chromosome XSR"/>
</dbReference>
<name>A0ABN7SJ54_OIKDI</name>
<feature type="region of interest" description="Disordered" evidence="1">
    <location>
        <begin position="1"/>
        <end position="213"/>
    </location>
</feature>
<keyword evidence="3" id="KW-1185">Reference proteome</keyword>
<feature type="compositionally biased region" description="Polar residues" evidence="1">
    <location>
        <begin position="94"/>
        <end position="103"/>
    </location>
</feature>
<gene>
    <name evidence="2" type="ORF">OKIOD_LOCUS7361</name>
</gene>
<organism evidence="2 3">
    <name type="scientific">Oikopleura dioica</name>
    <name type="common">Tunicate</name>
    <dbReference type="NCBI Taxonomy" id="34765"/>
    <lineage>
        <taxon>Eukaryota</taxon>
        <taxon>Metazoa</taxon>
        <taxon>Chordata</taxon>
        <taxon>Tunicata</taxon>
        <taxon>Appendicularia</taxon>
        <taxon>Copelata</taxon>
        <taxon>Oikopleuridae</taxon>
        <taxon>Oikopleura</taxon>
    </lineage>
</organism>
<evidence type="ECO:0000313" key="2">
    <source>
        <dbReference type="EMBL" id="CAG5098590.1"/>
    </source>
</evidence>
<feature type="compositionally biased region" description="Polar residues" evidence="1">
    <location>
        <begin position="1"/>
        <end position="11"/>
    </location>
</feature>
<evidence type="ECO:0000313" key="3">
    <source>
        <dbReference type="Proteomes" id="UP001158576"/>
    </source>
</evidence>
<proteinExistence type="predicted"/>
<reference evidence="2 3" key="1">
    <citation type="submission" date="2021-04" db="EMBL/GenBank/DDBJ databases">
        <authorList>
            <person name="Bliznina A."/>
        </authorList>
    </citation>
    <scope>NUCLEOTIDE SEQUENCE [LARGE SCALE GENOMIC DNA]</scope>
</reference>
<feature type="compositionally biased region" description="Polar residues" evidence="1">
    <location>
        <begin position="123"/>
        <end position="150"/>
    </location>
</feature>
<evidence type="ECO:0000256" key="1">
    <source>
        <dbReference type="SAM" id="MobiDB-lite"/>
    </source>
</evidence>
<accession>A0ABN7SJ54</accession>
<dbReference type="EMBL" id="OU015569">
    <property type="protein sequence ID" value="CAG5098590.1"/>
    <property type="molecule type" value="Genomic_DNA"/>
</dbReference>
<feature type="compositionally biased region" description="Polar residues" evidence="1">
    <location>
        <begin position="26"/>
        <end position="55"/>
    </location>
</feature>
<sequence>MGSQPELTQKSEVVPEMENKEVAQPKSDSQPAPSSQPETAEVKQLSQKMTELSSQEKPDEETVAGEGAIVENGGNSRVDCGGFDVEGWRFWDDASTNPSSQEGYQLRWGKTDSMAKKRARTGNPYQRINEGTQTSPKKAHQDSFSQTGSSLFGEEEDPQLPESLGQVIPSPADEGENTMKAPEAPEEKEDVLEANAGKSQEENEKSAKAESQK</sequence>
<protein>
    <submittedName>
        <fullName evidence="2">Oidioi.mRNA.OKI2018_I69.XSR.g15803.t1.cds</fullName>
    </submittedName>
</protein>
<feature type="compositionally biased region" description="Basic and acidic residues" evidence="1">
    <location>
        <begin position="199"/>
        <end position="213"/>
    </location>
</feature>